<reference evidence="2 3" key="1">
    <citation type="submission" date="2018-06" db="EMBL/GenBank/DDBJ databases">
        <title>Complete Genomes of Monosporascus.</title>
        <authorList>
            <person name="Robinson A.J."/>
            <person name="Natvig D.O."/>
        </authorList>
    </citation>
    <scope>NUCLEOTIDE SEQUENCE [LARGE SCALE GENOMIC DNA]</scope>
    <source>
        <strain evidence="2 3">CBS 609.92</strain>
    </source>
</reference>
<evidence type="ECO:0000256" key="1">
    <source>
        <dbReference type="SAM" id="MobiDB-lite"/>
    </source>
</evidence>
<name>A0ABY0HHV0_9PEZI</name>
<proteinExistence type="predicted"/>
<protein>
    <submittedName>
        <fullName evidence="2">Uncharacterized protein</fullName>
    </submittedName>
</protein>
<gene>
    <name evidence="2" type="ORF">DL762_001426</name>
</gene>
<dbReference type="EMBL" id="QJNS01000023">
    <property type="protein sequence ID" value="RYO92935.1"/>
    <property type="molecule type" value="Genomic_DNA"/>
</dbReference>
<accession>A0ABY0HHV0</accession>
<evidence type="ECO:0000313" key="2">
    <source>
        <dbReference type="EMBL" id="RYO92935.1"/>
    </source>
</evidence>
<comment type="caution">
    <text evidence="2">The sequence shown here is derived from an EMBL/GenBank/DDBJ whole genome shotgun (WGS) entry which is preliminary data.</text>
</comment>
<feature type="compositionally biased region" description="Polar residues" evidence="1">
    <location>
        <begin position="1"/>
        <end position="18"/>
    </location>
</feature>
<organism evidence="2 3">
    <name type="scientific">Monosporascus cannonballus</name>
    <dbReference type="NCBI Taxonomy" id="155416"/>
    <lineage>
        <taxon>Eukaryota</taxon>
        <taxon>Fungi</taxon>
        <taxon>Dikarya</taxon>
        <taxon>Ascomycota</taxon>
        <taxon>Pezizomycotina</taxon>
        <taxon>Sordariomycetes</taxon>
        <taxon>Xylariomycetidae</taxon>
        <taxon>Xylariales</taxon>
        <taxon>Xylariales incertae sedis</taxon>
        <taxon>Monosporascus</taxon>
    </lineage>
</organism>
<keyword evidence="3" id="KW-1185">Reference proteome</keyword>
<dbReference type="Proteomes" id="UP000294003">
    <property type="component" value="Unassembled WGS sequence"/>
</dbReference>
<evidence type="ECO:0000313" key="3">
    <source>
        <dbReference type="Proteomes" id="UP000294003"/>
    </source>
</evidence>
<sequence length="73" mass="8138">MGTTTSDQANKGQASRLSNGRKAVPIPPGMTEAARQARNRQYWEDKNLADQTAKNTEFNKNIKRSDLSHPIQP</sequence>
<feature type="region of interest" description="Disordered" evidence="1">
    <location>
        <begin position="1"/>
        <end position="73"/>
    </location>
</feature>
<feature type="compositionally biased region" description="Polar residues" evidence="1">
    <location>
        <begin position="49"/>
        <end position="59"/>
    </location>
</feature>